<reference evidence="3 4" key="1">
    <citation type="journal article" date="2018" name="Mol. Biol. Evol.">
        <title>Broad Genomic Sampling Reveals a Smut Pathogenic Ancestry of the Fungal Clade Ustilaginomycotina.</title>
        <authorList>
            <person name="Kijpornyongpan T."/>
            <person name="Mondo S.J."/>
            <person name="Barry K."/>
            <person name="Sandor L."/>
            <person name="Lee J."/>
            <person name="Lipzen A."/>
            <person name="Pangilinan J."/>
            <person name="LaButti K."/>
            <person name="Hainaut M."/>
            <person name="Henrissat B."/>
            <person name="Grigoriev I.V."/>
            <person name="Spatafora J.W."/>
            <person name="Aime M.C."/>
        </authorList>
    </citation>
    <scope>NUCLEOTIDE SEQUENCE [LARGE SCALE GENOMIC DNA]</scope>
    <source>
        <strain evidence="3 4">MCA 4198</strain>
    </source>
</reference>
<dbReference type="EMBL" id="KZ819638">
    <property type="protein sequence ID" value="PWN88112.1"/>
    <property type="molecule type" value="Genomic_DNA"/>
</dbReference>
<sequence>MSTVSSSQQTSSPARPKALLRRLTSSNKHAKSSSSSSTFSSSSHSSAAPAVTYRAPPTKSTTATTAAAAPSANGPDLSNLPLPLPTLVVGSALVFVFALVSRAFYTFSTSLLRAIVLVLTLAIGVVLLGGWEKRAKPAGSGASQGRGVPTQGWGAAGPGAGAGAAPPPLAPPPLINGNLVSPYSYASRRAYSSY</sequence>
<dbReference type="RefSeq" id="XP_025375310.1">
    <property type="nucleotide sequence ID" value="XM_025525203.1"/>
</dbReference>
<feature type="transmembrane region" description="Helical" evidence="2">
    <location>
        <begin position="111"/>
        <end position="131"/>
    </location>
</feature>
<protein>
    <submittedName>
        <fullName evidence="3">Uncharacterized protein</fullName>
    </submittedName>
</protein>
<gene>
    <name evidence="3" type="ORF">FA10DRAFT_303108</name>
</gene>
<keyword evidence="2" id="KW-1133">Transmembrane helix</keyword>
<organism evidence="3 4">
    <name type="scientific">Acaromyces ingoldii</name>
    <dbReference type="NCBI Taxonomy" id="215250"/>
    <lineage>
        <taxon>Eukaryota</taxon>
        <taxon>Fungi</taxon>
        <taxon>Dikarya</taxon>
        <taxon>Basidiomycota</taxon>
        <taxon>Ustilaginomycotina</taxon>
        <taxon>Exobasidiomycetes</taxon>
        <taxon>Exobasidiales</taxon>
        <taxon>Cryptobasidiaceae</taxon>
        <taxon>Acaromyces</taxon>
    </lineage>
</organism>
<dbReference type="AlphaFoldDB" id="A0A316YG30"/>
<keyword evidence="2" id="KW-0472">Membrane</keyword>
<name>A0A316YG30_9BASI</name>
<evidence type="ECO:0000313" key="3">
    <source>
        <dbReference type="EMBL" id="PWN88112.1"/>
    </source>
</evidence>
<feature type="compositionally biased region" description="Low complexity" evidence="1">
    <location>
        <begin position="24"/>
        <end position="47"/>
    </location>
</feature>
<feature type="compositionally biased region" description="Low complexity" evidence="1">
    <location>
        <begin position="55"/>
        <end position="72"/>
    </location>
</feature>
<evidence type="ECO:0000256" key="1">
    <source>
        <dbReference type="SAM" id="MobiDB-lite"/>
    </source>
</evidence>
<proteinExistence type="predicted"/>
<feature type="compositionally biased region" description="Low complexity" evidence="1">
    <location>
        <begin position="1"/>
        <end position="12"/>
    </location>
</feature>
<evidence type="ECO:0000256" key="2">
    <source>
        <dbReference type="SAM" id="Phobius"/>
    </source>
</evidence>
<feature type="region of interest" description="Disordered" evidence="1">
    <location>
        <begin position="1"/>
        <end position="75"/>
    </location>
</feature>
<keyword evidence="2" id="KW-0812">Transmembrane</keyword>
<feature type="region of interest" description="Disordered" evidence="1">
    <location>
        <begin position="135"/>
        <end position="169"/>
    </location>
</feature>
<keyword evidence="4" id="KW-1185">Reference proteome</keyword>
<feature type="transmembrane region" description="Helical" evidence="2">
    <location>
        <begin position="84"/>
        <end position="105"/>
    </location>
</feature>
<dbReference type="InParanoid" id="A0A316YG30"/>
<accession>A0A316YG30</accession>
<dbReference type="Proteomes" id="UP000245768">
    <property type="component" value="Unassembled WGS sequence"/>
</dbReference>
<dbReference type="GeneID" id="37047119"/>
<evidence type="ECO:0000313" key="4">
    <source>
        <dbReference type="Proteomes" id="UP000245768"/>
    </source>
</evidence>